<sequence>MKTKGLILLASFVSLILTNCETSQKKYKDPREHDSAMKEAYQLQSTINYSIEADFETIPVAAGVMEDAADDPAFYYNSESPESSLIIGTDKKHGLYVYNLDGEVLRFYKVGQVNNVDIRQDVAVGEQKVNIVAASNEDTNGVSVFQLKGDSLITLNIENPLMSNKMDEVYGFCMYKNAENKVSLIANAKNGRIEVYALNLKEDLSGKLELTNTYQVASQPEGMVVDDVNNMLYIGEESNGIWKVNLLDSTSKLKLIASSKISNNKNIEADIEGIALYKTSKDTGYLVASSQGNFSYALFSIEDERYITSFKIVDGPMVDGVEETDGLEVCNKPIGSNFPTGALIVQDGFNYDGDSLKAQNFKVISWEKIQTIIDHQNSGL</sequence>
<dbReference type="Pfam" id="PF02333">
    <property type="entry name" value="Phytase"/>
    <property type="match status" value="1"/>
</dbReference>
<evidence type="ECO:0000313" key="2">
    <source>
        <dbReference type="EMBL" id="NLR90849.1"/>
    </source>
</evidence>
<evidence type="ECO:0000259" key="1">
    <source>
        <dbReference type="PROSITE" id="PS51662"/>
    </source>
</evidence>
<comment type="caution">
    <text evidence="2">The sequence shown here is derived from an EMBL/GenBank/DDBJ whole genome shotgun (WGS) entry which is preliminary data.</text>
</comment>
<dbReference type="SUPFAM" id="SSF50956">
    <property type="entry name" value="Thermostable phytase (3-phytase)"/>
    <property type="match status" value="1"/>
</dbReference>
<dbReference type="PROSITE" id="PS51662">
    <property type="entry name" value="BP_PHYTASE"/>
    <property type="match status" value="1"/>
</dbReference>
<dbReference type="InterPro" id="IPR011042">
    <property type="entry name" value="6-blade_b-propeller_TolB-like"/>
</dbReference>
<accession>A0A7X8SIG6</accession>
<evidence type="ECO:0000313" key="3">
    <source>
        <dbReference type="Proteomes" id="UP000585050"/>
    </source>
</evidence>
<dbReference type="EMBL" id="JABAIL010000002">
    <property type="protein sequence ID" value="NLR90849.1"/>
    <property type="molecule type" value="Genomic_DNA"/>
</dbReference>
<name>A0A7X8SIG6_9BACT</name>
<dbReference type="InterPro" id="IPR003431">
    <property type="entry name" value="B-propeller_Phytase"/>
</dbReference>
<protein>
    <submittedName>
        <fullName evidence="2">Phytase</fullName>
    </submittedName>
</protein>
<feature type="domain" description="BPP" evidence="1">
    <location>
        <begin position="41"/>
        <end position="373"/>
    </location>
</feature>
<dbReference type="GO" id="GO:0016158">
    <property type="term" value="F:inositol hexakisphosphate 3-phosphatase activity"/>
    <property type="evidence" value="ECO:0007669"/>
    <property type="project" value="InterPro"/>
</dbReference>
<dbReference type="Proteomes" id="UP000585050">
    <property type="component" value="Unassembled WGS sequence"/>
</dbReference>
<organism evidence="2 3">
    <name type="scientific">Flammeovirga agarivorans</name>
    <dbReference type="NCBI Taxonomy" id="2726742"/>
    <lineage>
        <taxon>Bacteria</taxon>
        <taxon>Pseudomonadati</taxon>
        <taxon>Bacteroidota</taxon>
        <taxon>Cytophagia</taxon>
        <taxon>Cytophagales</taxon>
        <taxon>Flammeovirgaceae</taxon>
        <taxon>Flammeovirga</taxon>
    </lineage>
</organism>
<dbReference type="RefSeq" id="WP_168881563.1">
    <property type="nucleotide sequence ID" value="NZ_JABAIL010000002.1"/>
</dbReference>
<gene>
    <name evidence="2" type="ORF">HGP29_06510</name>
</gene>
<keyword evidence="3" id="KW-1185">Reference proteome</keyword>
<reference evidence="2 3" key="1">
    <citation type="submission" date="2020-04" db="EMBL/GenBank/DDBJ databases">
        <title>Flammeovirga sp. SR4, a novel species isolated from seawater.</title>
        <authorList>
            <person name="Wang X."/>
        </authorList>
    </citation>
    <scope>NUCLEOTIDE SEQUENCE [LARGE SCALE GENOMIC DNA]</scope>
    <source>
        <strain evidence="2 3">SR4</strain>
    </source>
</reference>
<dbReference type="AlphaFoldDB" id="A0A7X8SIG6"/>
<proteinExistence type="predicted"/>
<dbReference type="Gene3D" id="2.120.10.30">
    <property type="entry name" value="TolB, C-terminal domain"/>
    <property type="match status" value="1"/>
</dbReference>